<keyword evidence="2" id="KW-0597">Phosphoprotein</keyword>
<sequence length="584" mass="63425">ALACHPAVAEAAVVVRTKDEDKFLDAYVTLKPDVATAQHQQHGQAFVSDWRELYEITYGPAADAPDADLAGWHDSYTGRPIAVAEMREWQARTAEALLALRPRRVLEIGCGTGLLLRGLADAVETYHGTDFSPPAVAGTRELARQSGWTHVTIEQREADNFDGVPPRSFDLVILNSIIQYFPGRDYLRRVLDGAFECLAPSGRIYLGDIRSLPLQRLFAVSVEARQHALGGPAILARAANRIRFDKELVLDPAYFTRIAAEHGAAVRLAAKRGMAVNELTKYRYEVVIDTAAPPHPGSAASIAWTALDAADPVAAMIGAARAHRALCITGVPDGRLSEDLRLLAGIDPEVAPPAEAPHPEQLAEAAAAAGFAVDFALSERAGDGVFDLLLYPRGGVRPVSPLEAARTTKPWAELSNDPLQTALGRSIGPELKLHLSRLLPDYMIPGQIAVLERIPLARTGKIDRRALPPIASTPEQSEAAAPAGDAERAVHGMWQELLQRDRIDRATNFFDAGGHSLLLVRLLHRINSHFGRDLALIDLFRATTIADQARLATQDAGTSAESLDADDRAARRRHALVDRRRSLR</sequence>
<dbReference type="InterPro" id="IPR045851">
    <property type="entry name" value="AMP-bd_C_sf"/>
</dbReference>
<dbReference type="Pfam" id="PF08242">
    <property type="entry name" value="Methyltransf_12"/>
    <property type="match status" value="1"/>
</dbReference>
<comment type="caution">
    <text evidence="5">The sequence shown here is derived from an EMBL/GenBank/DDBJ whole genome shotgun (WGS) entry which is preliminary data.</text>
</comment>
<evidence type="ECO:0000313" key="5">
    <source>
        <dbReference type="EMBL" id="NPU69998.1"/>
    </source>
</evidence>
<dbReference type="SUPFAM" id="SSF53335">
    <property type="entry name" value="S-adenosyl-L-methionine-dependent methyltransferases"/>
    <property type="match status" value="1"/>
</dbReference>
<dbReference type="PROSITE" id="PS50075">
    <property type="entry name" value="CARRIER"/>
    <property type="match status" value="1"/>
</dbReference>
<evidence type="ECO:0000256" key="1">
    <source>
        <dbReference type="ARBA" id="ARBA00022450"/>
    </source>
</evidence>
<keyword evidence="6" id="KW-1185">Reference proteome</keyword>
<keyword evidence="5" id="KW-0808">Transferase</keyword>
<dbReference type="PANTHER" id="PTHR45527">
    <property type="entry name" value="NONRIBOSOMAL PEPTIDE SYNTHETASE"/>
    <property type="match status" value="1"/>
</dbReference>
<dbReference type="EMBL" id="JABFDN010000030">
    <property type="protein sequence ID" value="NPU69998.1"/>
    <property type="molecule type" value="Genomic_DNA"/>
</dbReference>
<name>A0ABX2CPC4_9BRAD</name>
<dbReference type="InterPro" id="IPR036736">
    <property type="entry name" value="ACP-like_sf"/>
</dbReference>
<dbReference type="InterPro" id="IPR020806">
    <property type="entry name" value="PKS_PP-bd"/>
</dbReference>
<dbReference type="InterPro" id="IPR029063">
    <property type="entry name" value="SAM-dependent_MTases_sf"/>
</dbReference>
<organism evidence="5 6">
    <name type="scientific">Bradyrhizobium aeschynomenes</name>
    <dbReference type="NCBI Taxonomy" id="2734909"/>
    <lineage>
        <taxon>Bacteria</taxon>
        <taxon>Pseudomonadati</taxon>
        <taxon>Pseudomonadota</taxon>
        <taxon>Alphaproteobacteria</taxon>
        <taxon>Hyphomicrobiales</taxon>
        <taxon>Nitrobacteraceae</taxon>
        <taxon>Bradyrhizobium</taxon>
    </lineage>
</organism>
<dbReference type="PANTHER" id="PTHR45527:SF1">
    <property type="entry name" value="FATTY ACID SYNTHASE"/>
    <property type="match status" value="1"/>
</dbReference>
<feature type="non-terminal residue" evidence="5">
    <location>
        <position position="1"/>
    </location>
</feature>
<dbReference type="PROSITE" id="PS00012">
    <property type="entry name" value="PHOSPHOPANTETHEINE"/>
    <property type="match status" value="1"/>
</dbReference>
<dbReference type="InterPro" id="IPR013217">
    <property type="entry name" value="Methyltransf_12"/>
</dbReference>
<dbReference type="CDD" id="cd02440">
    <property type="entry name" value="AdoMet_MTases"/>
    <property type="match status" value="1"/>
</dbReference>
<accession>A0ABX2CPC4</accession>
<gene>
    <name evidence="5" type="ORF">HL667_33755</name>
</gene>
<dbReference type="Gene3D" id="3.30.300.30">
    <property type="match status" value="2"/>
</dbReference>
<dbReference type="SMART" id="SM00823">
    <property type="entry name" value="PKS_PP"/>
    <property type="match status" value="1"/>
</dbReference>
<keyword evidence="1" id="KW-0596">Phosphopantetheine</keyword>
<dbReference type="GO" id="GO:0008168">
    <property type="term" value="F:methyltransferase activity"/>
    <property type="evidence" value="ECO:0007669"/>
    <property type="project" value="UniProtKB-KW"/>
</dbReference>
<protein>
    <submittedName>
        <fullName evidence="5">Methyltransferase</fullName>
    </submittedName>
</protein>
<evidence type="ECO:0000259" key="4">
    <source>
        <dbReference type="PROSITE" id="PS50075"/>
    </source>
</evidence>
<evidence type="ECO:0000256" key="3">
    <source>
        <dbReference type="SAM" id="MobiDB-lite"/>
    </source>
</evidence>
<dbReference type="Proteomes" id="UP000886476">
    <property type="component" value="Unassembled WGS sequence"/>
</dbReference>
<dbReference type="Gene3D" id="1.10.1200.10">
    <property type="entry name" value="ACP-like"/>
    <property type="match status" value="1"/>
</dbReference>
<feature type="region of interest" description="Disordered" evidence="3">
    <location>
        <begin position="467"/>
        <end position="486"/>
    </location>
</feature>
<keyword evidence="5" id="KW-0489">Methyltransferase</keyword>
<evidence type="ECO:0000256" key="2">
    <source>
        <dbReference type="ARBA" id="ARBA00022553"/>
    </source>
</evidence>
<dbReference type="SUPFAM" id="SSF56801">
    <property type="entry name" value="Acetyl-CoA synthetase-like"/>
    <property type="match status" value="1"/>
</dbReference>
<dbReference type="RefSeq" id="WP_172115550.1">
    <property type="nucleotide sequence ID" value="NZ_JABFDN010000030.1"/>
</dbReference>
<evidence type="ECO:0000313" key="6">
    <source>
        <dbReference type="Proteomes" id="UP000886476"/>
    </source>
</evidence>
<dbReference type="Pfam" id="PF00550">
    <property type="entry name" value="PP-binding"/>
    <property type="match status" value="1"/>
</dbReference>
<dbReference type="InterPro" id="IPR006162">
    <property type="entry name" value="Ppantetheine_attach_site"/>
</dbReference>
<dbReference type="InterPro" id="IPR009081">
    <property type="entry name" value="PP-bd_ACP"/>
</dbReference>
<dbReference type="Gene3D" id="3.40.50.150">
    <property type="entry name" value="Vaccinia Virus protein VP39"/>
    <property type="match status" value="1"/>
</dbReference>
<feature type="domain" description="Carrier" evidence="4">
    <location>
        <begin position="481"/>
        <end position="556"/>
    </location>
</feature>
<reference evidence="5" key="1">
    <citation type="submission" date="2020-05" db="EMBL/GenBank/DDBJ databases">
        <title>Nod-independent and nitrogen-fixing Bradyrhizobium aeschynomene sp. nov. isolated from nodules of Aeschynomene indica.</title>
        <authorList>
            <person name="Zhang Z."/>
        </authorList>
    </citation>
    <scope>NUCLEOTIDE SEQUENCE</scope>
    <source>
        <strain evidence="5">83012</strain>
    </source>
</reference>
<proteinExistence type="predicted"/>
<dbReference type="GO" id="GO:0032259">
    <property type="term" value="P:methylation"/>
    <property type="evidence" value="ECO:0007669"/>
    <property type="project" value="UniProtKB-KW"/>
</dbReference>
<dbReference type="SUPFAM" id="SSF47336">
    <property type="entry name" value="ACP-like"/>
    <property type="match status" value="1"/>
</dbReference>